<protein>
    <submittedName>
        <fullName evidence="1">Uncharacterized protein</fullName>
    </submittedName>
</protein>
<sequence>MSSTIQSLIFDPTHGDLRINDIFIPLHTNFPEFKEKLLSAGILFKDQGNSLHLNCYENFINPKKYLKVIPKKKLGDRYQILENNHKIQLVQILELDLEMHLNFNSSGKLAGLFIEIRDRNEDYSSWETYDIDKCYKTHLDWLNEKIKLSKRMDGTVNLAWLTGYLIRDKSENIYWSLKVRQKNRE</sequence>
<keyword evidence="2" id="KW-1185">Reference proteome</keyword>
<dbReference type="EMBL" id="CP049916">
    <property type="protein sequence ID" value="QIO08296.1"/>
    <property type="molecule type" value="Genomic_DNA"/>
</dbReference>
<dbReference type="AlphaFoldDB" id="A0A6G8S264"/>
<proteinExistence type="predicted"/>
<dbReference type="Proteomes" id="UP000501939">
    <property type="component" value="Chromosome"/>
</dbReference>
<dbReference type="RefSeq" id="WP_166322909.1">
    <property type="nucleotide sequence ID" value="NZ_CP049916.1"/>
</dbReference>
<evidence type="ECO:0000313" key="1">
    <source>
        <dbReference type="EMBL" id="QIO08296.1"/>
    </source>
</evidence>
<name>A0A6G8S264_9GAMM</name>
<reference evidence="1 2" key="1">
    <citation type="submission" date="2020-03" db="EMBL/GenBank/DDBJ databases">
        <authorList>
            <person name="Zhu W."/>
        </authorList>
    </citation>
    <scope>NUCLEOTIDE SEQUENCE [LARGE SCALE GENOMIC DNA]</scope>
    <source>
        <strain evidence="1 2">185</strain>
    </source>
</reference>
<gene>
    <name evidence="1" type="ORF">G8D99_04170</name>
</gene>
<organism evidence="1 2">
    <name type="scientific">Acinetobacter lanii</name>
    <dbReference type="NCBI Taxonomy" id="2715163"/>
    <lineage>
        <taxon>Bacteria</taxon>
        <taxon>Pseudomonadati</taxon>
        <taxon>Pseudomonadota</taxon>
        <taxon>Gammaproteobacteria</taxon>
        <taxon>Moraxellales</taxon>
        <taxon>Moraxellaceae</taxon>
        <taxon>Acinetobacter</taxon>
    </lineage>
</organism>
<accession>A0A6G8S264</accession>
<evidence type="ECO:0000313" key="2">
    <source>
        <dbReference type="Proteomes" id="UP000501939"/>
    </source>
</evidence>
<dbReference type="KEGG" id="alj:G8D99_04170"/>